<dbReference type="InterPro" id="IPR035940">
    <property type="entry name" value="CAP_sf"/>
</dbReference>
<dbReference type="WBParaSite" id="ACAC_0000209401-mRNA-1">
    <property type="protein sequence ID" value="ACAC_0000209401-mRNA-1"/>
    <property type="gene ID" value="ACAC_0000209401"/>
</dbReference>
<dbReference type="SUPFAM" id="SSF55797">
    <property type="entry name" value="PR-1-like"/>
    <property type="match status" value="1"/>
</dbReference>
<reference evidence="2" key="1">
    <citation type="submission" date="2012-09" db="EMBL/GenBank/DDBJ databases">
        <authorList>
            <person name="Martin A.A."/>
        </authorList>
    </citation>
    <scope>NUCLEOTIDE SEQUENCE</scope>
</reference>
<evidence type="ECO:0000259" key="1">
    <source>
        <dbReference type="SMART" id="SM00198"/>
    </source>
</evidence>
<evidence type="ECO:0000313" key="2">
    <source>
        <dbReference type="Proteomes" id="UP000035642"/>
    </source>
</evidence>
<dbReference type="SMART" id="SM00198">
    <property type="entry name" value="SCP"/>
    <property type="match status" value="1"/>
</dbReference>
<feature type="domain" description="SCP" evidence="1">
    <location>
        <begin position="114"/>
        <end position="234"/>
    </location>
</feature>
<dbReference type="AlphaFoldDB" id="A0A0K0CX42"/>
<protein>
    <submittedName>
        <fullName evidence="3">SCP domain-containing protein</fullName>
    </submittedName>
</protein>
<dbReference type="Pfam" id="PF00188">
    <property type="entry name" value="CAP"/>
    <property type="match status" value="1"/>
</dbReference>
<keyword evidence="2" id="KW-1185">Reference proteome</keyword>
<proteinExistence type="predicted"/>
<dbReference type="InterPro" id="IPR014044">
    <property type="entry name" value="CAP_dom"/>
</dbReference>
<reference evidence="3" key="2">
    <citation type="submission" date="2017-02" db="UniProtKB">
        <authorList>
            <consortium name="WormBaseParasite"/>
        </authorList>
    </citation>
    <scope>IDENTIFICATION</scope>
</reference>
<dbReference type="Proteomes" id="UP000035642">
    <property type="component" value="Unassembled WGS sequence"/>
</dbReference>
<dbReference type="CDD" id="cd05380">
    <property type="entry name" value="CAP_euk"/>
    <property type="match status" value="1"/>
</dbReference>
<evidence type="ECO:0000313" key="3">
    <source>
        <dbReference type="WBParaSite" id="ACAC_0000209401-mRNA-1"/>
    </source>
</evidence>
<sequence length="236" mass="26772">MSNLIIPKTTQRIGQEETRWRRKHRSDDLFVHFNNHLEPSFCRLPVSQLVHSVTVASPKDFMETELVIQTFRFISVIFRTRNNIMCTSYVLLILLTTVLLLDARDSICVGGYSEYFQDLVKRVHNKIRERSRLPPLSYSCKLEKLAIAAVMGCQPTPPETSEALHANFRSYMRDQGSTNISHTSIVAGIILDWEHNNKSRYKMERSDIGSVGCGATKCPESSGPVNISVACFYGNV</sequence>
<accession>A0A0K0CX42</accession>
<name>A0A0K0CX42_ANGCA</name>
<dbReference type="Gene3D" id="3.40.33.10">
    <property type="entry name" value="CAP"/>
    <property type="match status" value="1"/>
</dbReference>
<organism evidence="2 3">
    <name type="scientific">Angiostrongylus cantonensis</name>
    <name type="common">Rat lungworm</name>
    <dbReference type="NCBI Taxonomy" id="6313"/>
    <lineage>
        <taxon>Eukaryota</taxon>
        <taxon>Metazoa</taxon>
        <taxon>Ecdysozoa</taxon>
        <taxon>Nematoda</taxon>
        <taxon>Chromadorea</taxon>
        <taxon>Rhabditida</taxon>
        <taxon>Rhabditina</taxon>
        <taxon>Rhabditomorpha</taxon>
        <taxon>Strongyloidea</taxon>
        <taxon>Metastrongylidae</taxon>
        <taxon>Angiostrongylus</taxon>
    </lineage>
</organism>